<keyword evidence="8" id="KW-1185">Reference proteome</keyword>
<dbReference type="SUPFAM" id="SSF50494">
    <property type="entry name" value="Trypsin-like serine proteases"/>
    <property type="match status" value="1"/>
</dbReference>
<keyword evidence="3 6" id="KW-0645">Protease</keyword>
<evidence type="ECO:0000256" key="4">
    <source>
        <dbReference type="ARBA" id="ARBA00022729"/>
    </source>
</evidence>
<evidence type="ECO:0000256" key="5">
    <source>
        <dbReference type="ARBA" id="ARBA00022801"/>
    </source>
</evidence>
<dbReference type="GO" id="GO:0006508">
    <property type="term" value="P:proteolysis"/>
    <property type="evidence" value="ECO:0007669"/>
    <property type="project" value="UniProtKB-KW"/>
</dbReference>
<reference evidence="7 8" key="1">
    <citation type="submission" date="2017-02" db="EMBL/GenBank/DDBJ databases">
        <authorList>
            <person name="Peterson S.W."/>
        </authorList>
    </citation>
    <scope>NUCLEOTIDE SEQUENCE [LARGE SCALE GENOMIC DNA]</scope>
    <source>
        <strain evidence="7 8">DSM 21749</strain>
    </source>
</reference>
<feature type="chain" id="PRO_5023152970" description="Dipeptidyl-peptidase" evidence="6">
    <location>
        <begin position="21"/>
        <end position="726"/>
    </location>
</feature>
<dbReference type="Gene3D" id="2.40.10.10">
    <property type="entry name" value="Trypsin-like serine proteases"/>
    <property type="match status" value="1"/>
</dbReference>
<dbReference type="AlphaFoldDB" id="A0A1T4S6F0"/>
<dbReference type="GO" id="GO:0070009">
    <property type="term" value="F:serine-type aminopeptidase activity"/>
    <property type="evidence" value="ECO:0007669"/>
    <property type="project" value="UniProtKB-UniRule"/>
</dbReference>
<feature type="signal peptide" evidence="6">
    <location>
        <begin position="1"/>
        <end position="20"/>
    </location>
</feature>
<evidence type="ECO:0000313" key="8">
    <source>
        <dbReference type="Proteomes" id="UP000190061"/>
    </source>
</evidence>
<comment type="function">
    <text evidence="6">Catalyzes the removal of dipeptides from the N-terminus of oligopeptides.</text>
</comment>
<dbReference type="InterPro" id="IPR043504">
    <property type="entry name" value="Peptidase_S1_PA_chymotrypsin"/>
</dbReference>
<evidence type="ECO:0000256" key="6">
    <source>
        <dbReference type="RuleBase" id="RU366067"/>
    </source>
</evidence>
<gene>
    <name evidence="7" type="ORF">SAMN02745674_02600</name>
</gene>
<keyword evidence="6" id="KW-0720">Serine protease</keyword>
<dbReference type="InterPro" id="IPR019500">
    <property type="entry name" value="Pep_S46"/>
</dbReference>
<dbReference type="InterPro" id="IPR009003">
    <property type="entry name" value="Peptidase_S1_PA"/>
</dbReference>
<comment type="similarity">
    <text evidence="1 6">Belongs to the peptidase S46 family.</text>
</comment>
<dbReference type="Pfam" id="PF10459">
    <property type="entry name" value="Peptidase_S46"/>
    <property type="match status" value="1"/>
</dbReference>
<proteinExistence type="inferred from homology"/>
<keyword evidence="4 6" id="KW-0732">Signal</keyword>
<evidence type="ECO:0000313" key="7">
    <source>
        <dbReference type="EMBL" id="SKA23805.1"/>
    </source>
</evidence>
<keyword evidence="2 6" id="KW-0031">Aminopeptidase</keyword>
<evidence type="ECO:0000256" key="1">
    <source>
        <dbReference type="ARBA" id="ARBA00010491"/>
    </source>
</evidence>
<dbReference type="PANTHER" id="PTHR38469:SF1">
    <property type="entry name" value="PERIPLASMIC PEPTIDASE SUBFAMILY S1B"/>
    <property type="match status" value="1"/>
</dbReference>
<evidence type="ECO:0000256" key="3">
    <source>
        <dbReference type="ARBA" id="ARBA00022670"/>
    </source>
</evidence>
<dbReference type="STRING" id="1122188.SAMN02745674_02600"/>
<dbReference type="PANTHER" id="PTHR38469">
    <property type="entry name" value="PERIPLASMIC PEPTIDASE SUBFAMILY S1B"/>
    <property type="match status" value="1"/>
</dbReference>
<organism evidence="7 8">
    <name type="scientific">Lysobacter spongiicola DSM 21749</name>
    <dbReference type="NCBI Taxonomy" id="1122188"/>
    <lineage>
        <taxon>Bacteria</taxon>
        <taxon>Pseudomonadati</taxon>
        <taxon>Pseudomonadota</taxon>
        <taxon>Gammaproteobacteria</taxon>
        <taxon>Lysobacterales</taxon>
        <taxon>Lysobacteraceae</taxon>
        <taxon>Novilysobacter</taxon>
    </lineage>
</organism>
<evidence type="ECO:0000256" key="2">
    <source>
        <dbReference type="ARBA" id="ARBA00022438"/>
    </source>
</evidence>
<dbReference type="Proteomes" id="UP000190061">
    <property type="component" value="Unassembled WGS sequence"/>
</dbReference>
<dbReference type="EC" id="3.4.14.-" evidence="6"/>
<dbReference type="GO" id="GO:0043171">
    <property type="term" value="P:peptide catabolic process"/>
    <property type="evidence" value="ECO:0007669"/>
    <property type="project" value="UniProtKB-UniRule"/>
</dbReference>
<dbReference type="GO" id="GO:0008239">
    <property type="term" value="F:dipeptidyl-peptidase activity"/>
    <property type="evidence" value="ECO:0007669"/>
    <property type="project" value="UniProtKB-UniRule"/>
</dbReference>
<keyword evidence="5 6" id="KW-0378">Hydrolase</keyword>
<dbReference type="OrthoDB" id="9805367at2"/>
<protein>
    <recommendedName>
        <fullName evidence="6">Dipeptidyl-peptidase</fullName>
        <ecNumber evidence="6">3.4.14.-</ecNumber>
    </recommendedName>
</protein>
<dbReference type="EMBL" id="FUXP01000014">
    <property type="protein sequence ID" value="SKA23805.1"/>
    <property type="molecule type" value="Genomic_DNA"/>
</dbReference>
<sequence>MRPRLIAVSLSLAVAASANANEGMWMPSQLPEIAAELREAGFEGDPADLADLTRAPMNAVVRVGGGTGAFVSGEGLVLTNHHVAFGVIQYNSSADRDLIGEGFIAGQRGDELPANPDFRVRVTTGFDRITDRILADARGKRGRDYFDAVDAASKSAVAECEQVPGRRCSVANMNYGTDFYLVTQLELRDIRLVYAPPDAIGSYGGEIDNFMWPRHSGDFTLLRAYVAPDGSPADHSPANVPYVPPAHLQVATSPVASGDFAMLAGYPGTTYRHRTASEFAEQVESTLPERADLYRSLIDTIEAAIGSDPAAKVSYASTLASLENGLKRATGELEGLRRSDAVAGRRADEQAMLDWLAAHADNEATRQDIEALEGVLDGARASRERDQVLGALRRFPQLFASALRLQRLALERGKPDAEREAGYQQRDEALIEGGLRQVQRRYAEDVEKAVMVHLLERHAALPDAQRVPELEAVFGGSADQIRTRVDALYAGTALDAEDERLRMFGAAPAEVAGSDDPLLQAAARLQPALLRLEDEEKQRDGELLRLRPSYMSALIGHRESQGQPVYPDANSTLRVSYGQVSTMDPRDGVRYLPLTTVEGIMEKHTGEAPFDAPLRLREAIAAGDFGPTADPALGTQTVNMMTNLDTTGGNSGSPVLDARGALVGLNFDSNWEAVSASWKFDPRYKRAIHVDMRYMRWLMDKVYPAPHLLEEMNLPVEGPSMAPAAR</sequence>
<dbReference type="RefSeq" id="WP_078759140.1">
    <property type="nucleotide sequence ID" value="NZ_FUXP01000014.1"/>
</dbReference>
<name>A0A1T4S6F0_9GAMM</name>
<accession>A0A1T4S6F0</accession>